<dbReference type="InterPro" id="IPR000192">
    <property type="entry name" value="Aminotrans_V_dom"/>
</dbReference>
<dbReference type="PANTHER" id="PTHR43586:SF8">
    <property type="entry name" value="CYSTEINE DESULFURASE 1, CHLOROPLASTIC"/>
    <property type="match status" value="1"/>
</dbReference>
<dbReference type="HOGENOM" id="CLU_003433_2_5_0"/>
<dbReference type="Pfam" id="PF00266">
    <property type="entry name" value="Aminotran_5"/>
    <property type="match status" value="1"/>
</dbReference>
<dbReference type="InterPro" id="IPR015424">
    <property type="entry name" value="PyrdxlP-dep_Trfase"/>
</dbReference>
<dbReference type="GO" id="GO:0030170">
    <property type="term" value="F:pyridoxal phosphate binding"/>
    <property type="evidence" value="ECO:0007669"/>
    <property type="project" value="InterPro"/>
</dbReference>
<keyword evidence="5" id="KW-0663">Pyridoxal phosphate</keyword>
<comment type="cofactor">
    <cofactor evidence="1">
        <name>pyridoxal 5'-phosphate</name>
        <dbReference type="ChEBI" id="CHEBI:597326"/>
    </cofactor>
</comment>
<dbReference type="SUPFAM" id="SSF53383">
    <property type="entry name" value="PLP-dependent transferases"/>
    <property type="match status" value="1"/>
</dbReference>
<dbReference type="Gene3D" id="3.40.640.10">
    <property type="entry name" value="Type I PLP-dependent aspartate aminotransferase-like (Major domain)"/>
    <property type="match status" value="1"/>
</dbReference>
<dbReference type="RefSeq" id="WP_011943882.1">
    <property type="nucleotide sequence ID" value="NC_009486.1"/>
</dbReference>
<comment type="catalytic activity">
    <reaction evidence="6">
        <text>(sulfur carrier)-H + L-cysteine = (sulfur carrier)-SH + L-alanine</text>
        <dbReference type="Rhea" id="RHEA:43892"/>
        <dbReference type="Rhea" id="RHEA-COMP:14737"/>
        <dbReference type="Rhea" id="RHEA-COMP:14739"/>
        <dbReference type="ChEBI" id="CHEBI:29917"/>
        <dbReference type="ChEBI" id="CHEBI:35235"/>
        <dbReference type="ChEBI" id="CHEBI:57972"/>
        <dbReference type="ChEBI" id="CHEBI:64428"/>
        <dbReference type="EC" id="2.8.1.7"/>
    </reaction>
</comment>
<dbReference type="STRING" id="390874.Tpet_1412"/>
<dbReference type="PANTHER" id="PTHR43586">
    <property type="entry name" value="CYSTEINE DESULFURASE"/>
    <property type="match status" value="1"/>
</dbReference>
<sequence>MLSTRLYEDFPTLKMKINGKRIVYLDSAATTLKPKQVVKKLEEFYYNSYANVHRAVHTLAVRATTEFEETREEFAEFLGASPEEIIFTSGTTMAINLAVVSLLRSGILKEDDLVLVSLLEHHANFVPWLRLSKLHGYRIDFIKPSGRFGTLEMDDLLKHRDKNPKVVAITGLSNVTGQRIPVEELRNVFPNSIILLDGAQLIPHEPVKPKEIGVDFLAFSLHKMLGPTGVGVLYGKRELMEQMEPFLYGGEMIDRVSLEDVTFNELPYKFEAGTPNIADIVASREALRYLKETGFDSVHEKIEQLTQMALKEMMKIGGVEIYGPLDERQHGIVSFNVKGIHPHDVAHILDQEFGIAVRSGHHCAQPLMSILKEQSQIDFPNSTCRASFYIYNTEEDVKILVEGVKKVKEWFSR</sequence>
<name>A5IMK2_THEP1</name>
<dbReference type="NCBIfam" id="TIGR01979">
    <property type="entry name" value="sufS"/>
    <property type="match status" value="1"/>
</dbReference>
<dbReference type="GO" id="GO:0006534">
    <property type="term" value="P:cysteine metabolic process"/>
    <property type="evidence" value="ECO:0007669"/>
    <property type="project" value="InterPro"/>
</dbReference>
<dbReference type="CDD" id="cd06453">
    <property type="entry name" value="SufS_like"/>
    <property type="match status" value="1"/>
</dbReference>
<dbReference type="Gene3D" id="3.90.1150.10">
    <property type="entry name" value="Aspartate Aminotransferase, domain 1"/>
    <property type="match status" value="1"/>
</dbReference>
<dbReference type="Proteomes" id="UP000006558">
    <property type="component" value="Chromosome"/>
</dbReference>
<organism evidence="8 9">
    <name type="scientific">Thermotoga petrophila (strain ATCC BAA-488 / DSM 13995 / JCM 10881 / RKU-1)</name>
    <dbReference type="NCBI Taxonomy" id="390874"/>
    <lineage>
        <taxon>Bacteria</taxon>
        <taxon>Thermotogati</taxon>
        <taxon>Thermotogota</taxon>
        <taxon>Thermotogae</taxon>
        <taxon>Thermotogales</taxon>
        <taxon>Thermotogaceae</taxon>
        <taxon>Thermotoga</taxon>
    </lineage>
</organism>
<dbReference type="GO" id="GO:0031071">
    <property type="term" value="F:cysteine desulfurase activity"/>
    <property type="evidence" value="ECO:0007669"/>
    <property type="project" value="UniProtKB-EC"/>
</dbReference>
<keyword evidence="4 8" id="KW-0808">Transferase</keyword>
<proteinExistence type="inferred from homology"/>
<comment type="similarity">
    <text evidence="2">Belongs to the class-V pyridoxal-phosphate-dependent aminotransferase family. Csd subfamily.</text>
</comment>
<dbReference type="InterPro" id="IPR015422">
    <property type="entry name" value="PyrdxlP-dep_Trfase_small"/>
</dbReference>
<evidence type="ECO:0000256" key="1">
    <source>
        <dbReference type="ARBA" id="ARBA00001933"/>
    </source>
</evidence>
<reference evidence="8 9" key="2">
    <citation type="journal article" date="2009" name="Proc. Natl. Acad. Sci. U.S.A.">
        <title>On the chimeric nature, thermophilic origin, and phylogenetic placement of the Thermotogales.</title>
        <authorList>
            <person name="Zhaxybayeva O."/>
            <person name="Swithers K.S."/>
            <person name="Lapierre P."/>
            <person name="Fournier G.P."/>
            <person name="Bickhart D.M."/>
            <person name="DeBoy R.T."/>
            <person name="Nelson K.E."/>
            <person name="Nesbo C.L."/>
            <person name="Doolittle W.F."/>
            <person name="Gogarten J.P."/>
            <person name="Noll K.M."/>
        </authorList>
    </citation>
    <scope>NUCLEOTIDE SEQUENCE [LARGE SCALE GENOMIC DNA]</scope>
    <source>
        <strain evidence="9">ATCC BAA-488 / DSM 13995 / JCM 10881 / RKU-1</strain>
    </source>
</reference>
<dbReference type="InterPro" id="IPR015421">
    <property type="entry name" value="PyrdxlP-dep_Trfase_major"/>
</dbReference>
<evidence type="ECO:0000256" key="6">
    <source>
        <dbReference type="ARBA" id="ARBA00050776"/>
    </source>
</evidence>
<evidence type="ECO:0000259" key="7">
    <source>
        <dbReference type="Pfam" id="PF00266"/>
    </source>
</evidence>
<protein>
    <recommendedName>
        <fullName evidence="3">cysteine desulfurase</fullName>
        <ecNumber evidence="3">2.8.1.7</ecNumber>
    </recommendedName>
</protein>
<evidence type="ECO:0000313" key="8">
    <source>
        <dbReference type="EMBL" id="ABQ47425.1"/>
    </source>
</evidence>
<dbReference type="EC" id="2.8.1.7" evidence="3"/>
<evidence type="ECO:0000256" key="3">
    <source>
        <dbReference type="ARBA" id="ARBA00012239"/>
    </source>
</evidence>
<dbReference type="eggNOG" id="COG0520">
    <property type="taxonomic scope" value="Bacteria"/>
</dbReference>
<accession>A5IMK2</accession>
<dbReference type="KEGG" id="tpt:Tpet_1412"/>
<evidence type="ECO:0000313" key="9">
    <source>
        <dbReference type="Proteomes" id="UP000006558"/>
    </source>
</evidence>
<gene>
    <name evidence="8" type="ordered locus">Tpet_1412</name>
</gene>
<dbReference type="AlphaFoldDB" id="A5IMK2"/>
<dbReference type="InterPro" id="IPR010970">
    <property type="entry name" value="Cys_dSase_SufS"/>
</dbReference>
<feature type="domain" description="Aminotransferase class V" evidence="7">
    <location>
        <begin position="23"/>
        <end position="400"/>
    </location>
</feature>
<reference evidence="9" key="1">
    <citation type="submission" date="2007-05" db="EMBL/GenBank/DDBJ databases">
        <title>Complete sequence of Thermotoga petrophila RKU-1.</title>
        <authorList>
            <consortium name="US DOE Joint Genome Institute"/>
            <person name="Copeland A."/>
            <person name="Lucas S."/>
            <person name="Lapidus A."/>
            <person name="Barry K."/>
            <person name="Glavina del Rio T."/>
            <person name="Dalin E."/>
            <person name="Tice H."/>
            <person name="Pitluck S."/>
            <person name="Sims D."/>
            <person name="Brettin T."/>
            <person name="Bruce D."/>
            <person name="Detter J.C."/>
            <person name="Han C."/>
            <person name="Tapia R."/>
            <person name="Schmutz J."/>
            <person name="Larimer F."/>
            <person name="Land M."/>
            <person name="Hauser L."/>
            <person name="Kyrpides N."/>
            <person name="Mikhailova N."/>
            <person name="Nelson K."/>
            <person name="Gogarten J.P."/>
            <person name="Noll K."/>
            <person name="Richardson P."/>
        </authorList>
    </citation>
    <scope>NUCLEOTIDE SEQUENCE [LARGE SCALE GENOMIC DNA]</scope>
    <source>
        <strain evidence="9">ATCC BAA-488 / DSM 13995 / JCM 10881 / RKU-1</strain>
    </source>
</reference>
<evidence type="ECO:0000256" key="2">
    <source>
        <dbReference type="ARBA" id="ARBA00010447"/>
    </source>
</evidence>
<evidence type="ECO:0000256" key="4">
    <source>
        <dbReference type="ARBA" id="ARBA00022679"/>
    </source>
</evidence>
<dbReference type="EMBL" id="CP000702">
    <property type="protein sequence ID" value="ABQ47425.1"/>
    <property type="molecule type" value="Genomic_DNA"/>
</dbReference>
<evidence type="ECO:0000256" key="5">
    <source>
        <dbReference type="ARBA" id="ARBA00022898"/>
    </source>
</evidence>